<name>A0A4C1XF53_EUMVA</name>
<proteinExistence type="predicted"/>
<dbReference type="EMBL" id="BGZK01000796">
    <property type="protein sequence ID" value="GBP60825.1"/>
    <property type="molecule type" value="Genomic_DNA"/>
</dbReference>
<evidence type="ECO:0000313" key="1">
    <source>
        <dbReference type="EMBL" id="GBP60825.1"/>
    </source>
</evidence>
<evidence type="ECO:0000313" key="2">
    <source>
        <dbReference type="Proteomes" id="UP000299102"/>
    </source>
</evidence>
<organism evidence="1 2">
    <name type="scientific">Eumeta variegata</name>
    <name type="common">Bagworm moth</name>
    <name type="synonym">Eumeta japonica</name>
    <dbReference type="NCBI Taxonomy" id="151549"/>
    <lineage>
        <taxon>Eukaryota</taxon>
        <taxon>Metazoa</taxon>
        <taxon>Ecdysozoa</taxon>
        <taxon>Arthropoda</taxon>
        <taxon>Hexapoda</taxon>
        <taxon>Insecta</taxon>
        <taxon>Pterygota</taxon>
        <taxon>Neoptera</taxon>
        <taxon>Endopterygota</taxon>
        <taxon>Lepidoptera</taxon>
        <taxon>Glossata</taxon>
        <taxon>Ditrysia</taxon>
        <taxon>Tineoidea</taxon>
        <taxon>Psychidae</taxon>
        <taxon>Oiketicinae</taxon>
        <taxon>Eumeta</taxon>
    </lineage>
</organism>
<keyword evidence="2" id="KW-1185">Reference proteome</keyword>
<dbReference type="AlphaFoldDB" id="A0A4C1XF53"/>
<gene>
    <name evidence="1" type="ORF">EVAR_85086_1</name>
</gene>
<reference evidence="1 2" key="1">
    <citation type="journal article" date="2019" name="Commun. Biol.">
        <title>The bagworm genome reveals a unique fibroin gene that provides high tensile strength.</title>
        <authorList>
            <person name="Kono N."/>
            <person name="Nakamura H."/>
            <person name="Ohtoshi R."/>
            <person name="Tomita M."/>
            <person name="Numata K."/>
            <person name="Arakawa K."/>
        </authorList>
    </citation>
    <scope>NUCLEOTIDE SEQUENCE [LARGE SCALE GENOMIC DNA]</scope>
</reference>
<accession>A0A4C1XF53</accession>
<protein>
    <submittedName>
        <fullName evidence="1">Uncharacterized protein</fullName>
    </submittedName>
</protein>
<dbReference type="Proteomes" id="UP000299102">
    <property type="component" value="Unassembled WGS sequence"/>
</dbReference>
<comment type="caution">
    <text evidence="1">The sequence shown here is derived from an EMBL/GenBank/DDBJ whole genome shotgun (WGS) entry which is preliminary data.</text>
</comment>
<sequence>MYLKKYEDLIPKEIAETIVRVRAPFSRAAPAARRSRACATAAVCRVMRRCPRAQSSAGTSEYATTRYVTTRHIIRCGGTLRTAHATRPGRAHGARPPELNFISKLAPASHDQDHRPAYACPSVDGARRRAICLNNP</sequence>